<feature type="transmembrane region" description="Helical" evidence="1">
    <location>
        <begin position="7"/>
        <end position="26"/>
    </location>
</feature>
<accession>A0A511W905</accession>
<evidence type="ECO:0000256" key="1">
    <source>
        <dbReference type="SAM" id="Phobius"/>
    </source>
</evidence>
<dbReference type="Pfam" id="PF18917">
    <property type="entry name" value="LiaI-LiaF-like_TM1"/>
    <property type="match status" value="1"/>
</dbReference>
<evidence type="ECO:0000259" key="2">
    <source>
        <dbReference type="Pfam" id="PF18917"/>
    </source>
</evidence>
<name>A0A511W905_9BACI</name>
<sequence length="159" mass="18338">MKQPKSFLAIILIGFGIYFLIQQYHIPFISQFNTWPSILVIIGTAFIFNAYGNRQYDNIVPGVILFGLGIHFHALNYSASWIDHWGMYTLIIGIAFILRAQKTSQGTVIGIVLIILSFIALTSFAMPTWFGWFDYMFNMIEQFWPILLIIFGLILLFKK</sequence>
<keyword evidence="1" id="KW-0812">Transmembrane</keyword>
<feature type="transmembrane region" description="Helical" evidence="1">
    <location>
        <begin position="59"/>
        <end position="79"/>
    </location>
</feature>
<feature type="transmembrane region" description="Helical" evidence="1">
    <location>
        <begin position="85"/>
        <end position="101"/>
    </location>
</feature>
<reference evidence="3 4" key="1">
    <citation type="submission" date="2019-07" db="EMBL/GenBank/DDBJ databases">
        <title>Whole genome shotgun sequence of Alkalibacillus haloalkaliphilus NBRC 103110.</title>
        <authorList>
            <person name="Hosoyama A."/>
            <person name="Uohara A."/>
            <person name="Ohji S."/>
            <person name="Ichikawa N."/>
        </authorList>
    </citation>
    <scope>NUCLEOTIDE SEQUENCE [LARGE SCALE GENOMIC DNA]</scope>
    <source>
        <strain evidence="3 4">NBRC 103110</strain>
    </source>
</reference>
<keyword evidence="4" id="KW-1185">Reference proteome</keyword>
<feature type="transmembrane region" description="Helical" evidence="1">
    <location>
        <begin position="32"/>
        <end position="52"/>
    </location>
</feature>
<keyword evidence="1" id="KW-0472">Membrane</keyword>
<proteinExistence type="predicted"/>
<evidence type="ECO:0000313" key="3">
    <source>
        <dbReference type="EMBL" id="GEN45822.1"/>
    </source>
</evidence>
<feature type="transmembrane region" description="Helical" evidence="1">
    <location>
        <begin position="108"/>
        <end position="130"/>
    </location>
</feature>
<keyword evidence="1" id="KW-1133">Transmembrane helix</keyword>
<evidence type="ECO:0000313" key="4">
    <source>
        <dbReference type="Proteomes" id="UP000321440"/>
    </source>
</evidence>
<dbReference type="Proteomes" id="UP000321440">
    <property type="component" value="Unassembled WGS sequence"/>
</dbReference>
<gene>
    <name evidence="3" type="ORF">AHA02nite_15980</name>
</gene>
<dbReference type="EMBL" id="BJYA01000011">
    <property type="protein sequence ID" value="GEN45822.1"/>
    <property type="molecule type" value="Genomic_DNA"/>
</dbReference>
<dbReference type="RefSeq" id="WP_146816093.1">
    <property type="nucleotide sequence ID" value="NZ_BJYA01000011.1"/>
</dbReference>
<dbReference type="InterPro" id="IPR043726">
    <property type="entry name" value="LiaI-LiaF-like_TM1"/>
</dbReference>
<organism evidence="3 4">
    <name type="scientific">Alkalibacillus haloalkaliphilus</name>
    <dbReference type="NCBI Taxonomy" id="94136"/>
    <lineage>
        <taxon>Bacteria</taxon>
        <taxon>Bacillati</taxon>
        <taxon>Bacillota</taxon>
        <taxon>Bacilli</taxon>
        <taxon>Bacillales</taxon>
        <taxon>Bacillaceae</taxon>
        <taxon>Alkalibacillus</taxon>
    </lineage>
</organism>
<feature type="transmembrane region" description="Helical" evidence="1">
    <location>
        <begin position="136"/>
        <end position="157"/>
    </location>
</feature>
<protein>
    <recommendedName>
        <fullName evidence="2">LiaI-LiaF-like transmembrane region domain-containing protein</fullName>
    </recommendedName>
</protein>
<comment type="caution">
    <text evidence="3">The sequence shown here is derived from an EMBL/GenBank/DDBJ whole genome shotgun (WGS) entry which is preliminary data.</text>
</comment>
<dbReference type="OrthoDB" id="2989824at2"/>
<dbReference type="AlphaFoldDB" id="A0A511W905"/>
<feature type="domain" description="LiaI-LiaF-like transmembrane region" evidence="2">
    <location>
        <begin position="7"/>
        <end position="47"/>
    </location>
</feature>